<proteinExistence type="predicted"/>
<evidence type="ECO:0000313" key="3">
    <source>
        <dbReference type="Proteomes" id="UP000250583"/>
    </source>
</evidence>
<dbReference type="AlphaFoldDB" id="A0A329U8W9"/>
<organism evidence="2 3">
    <name type="scientific">Faecalibacterium prausnitzii</name>
    <dbReference type="NCBI Taxonomy" id="853"/>
    <lineage>
        <taxon>Bacteria</taxon>
        <taxon>Bacillati</taxon>
        <taxon>Bacillota</taxon>
        <taxon>Clostridia</taxon>
        <taxon>Eubacteriales</taxon>
        <taxon>Oscillospiraceae</taxon>
        <taxon>Faecalibacterium</taxon>
    </lineage>
</organism>
<gene>
    <name evidence="2" type="ORF">C4N22_09425</name>
</gene>
<evidence type="ECO:0000256" key="1">
    <source>
        <dbReference type="SAM" id="Coils"/>
    </source>
</evidence>
<name>A0A329U8W9_9FIRM</name>
<dbReference type="EMBL" id="PRLE01000005">
    <property type="protein sequence ID" value="RAW58162.1"/>
    <property type="molecule type" value="Genomic_DNA"/>
</dbReference>
<reference evidence="2 3" key="1">
    <citation type="submission" date="2018-02" db="EMBL/GenBank/DDBJ databases">
        <title>Complete genome sequencing of Faecalibacterium prausnitzii strains isolated from the human gut.</title>
        <authorList>
            <person name="Fitzgerald B.C."/>
            <person name="Shkoporov A.N."/>
            <person name="Ross P.R."/>
            <person name="Hill C."/>
        </authorList>
    </citation>
    <scope>NUCLEOTIDE SEQUENCE [LARGE SCALE GENOMIC DNA]</scope>
    <source>
        <strain evidence="2 3">APC923/61-1</strain>
    </source>
</reference>
<sequence length="110" mass="12738">MDRSELEKLAERYQQKADRAFENYQDTGLRRYDTERNNMEDLADALRMAANAADEHAEHTNMRGSLAEFVNAAQNIKCTTDQDDRVKLVDKLVEDLLAYGRMHNWIAMKG</sequence>
<evidence type="ECO:0000313" key="2">
    <source>
        <dbReference type="EMBL" id="RAW58162.1"/>
    </source>
</evidence>
<dbReference type="RefSeq" id="WP_112148780.1">
    <property type="nucleotide sequence ID" value="NZ_PRLE01000005.1"/>
</dbReference>
<accession>A0A329U8W9</accession>
<feature type="coiled-coil region" evidence="1">
    <location>
        <begin position="3"/>
        <end position="49"/>
    </location>
</feature>
<keyword evidence="1" id="KW-0175">Coiled coil</keyword>
<comment type="caution">
    <text evidence="2">The sequence shown here is derived from an EMBL/GenBank/DDBJ whole genome shotgun (WGS) entry which is preliminary data.</text>
</comment>
<protein>
    <submittedName>
        <fullName evidence="2">Uncharacterized protein</fullName>
    </submittedName>
</protein>
<dbReference type="Proteomes" id="UP000250583">
    <property type="component" value="Unassembled WGS sequence"/>
</dbReference>